<dbReference type="OrthoDB" id="206598at2759"/>
<dbReference type="InterPro" id="IPR029063">
    <property type="entry name" value="SAM-dependent_MTases_sf"/>
</dbReference>
<dbReference type="Gene3D" id="3.40.50.150">
    <property type="entry name" value="Vaccinia Virus protein VP39"/>
    <property type="match status" value="1"/>
</dbReference>
<dbReference type="SUPFAM" id="SSF53335">
    <property type="entry name" value="S-adenosyl-L-methionine-dependent methyltransferases"/>
    <property type="match status" value="1"/>
</dbReference>
<dbReference type="Proteomes" id="UP001152798">
    <property type="component" value="Chromosome 6"/>
</dbReference>
<organism evidence="2 3">
    <name type="scientific">Nezara viridula</name>
    <name type="common">Southern green stink bug</name>
    <name type="synonym">Cimex viridulus</name>
    <dbReference type="NCBI Taxonomy" id="85310"/>
    <lineage>
        <taxon>Eukaryota</taxon>
        <taxon>Metazoa</taxon>
        <taxon>Ecdysozoa</taxon>
        <taxon>Arthropoda</taxon>
        <taxon>Hexapoda</taxon>
        <taxon>Insecta</taxon>
        <taxon>Pterygota</taxon>
        <taxon>Neoptera</taxon>
        <taxon>Paraneoptera</taxon>
        <taxon>Hemiptera</taxon>
        <taxon>Heteroptera</taxon>
        <taxon>Panheteroptera</taxon>
        <taxon>Pentatomomorpha</taxon>
        <taxon>Pentatomoidea</taxon>
        <taxon>Pentatomidae</taxon>
        <taxon>Pentatominae</taxon>
        <taxon>Nezara</taxon>
    </lineage>
</organism>
<evidence type="ECO:0000259" key="1">
    <source>
        <dbReference type="Pfam" id="PF13679"/>
    </source>
</evidence>
<dbReference type="EMBL" id="OV725082">
    <property type="protein sequence ID" value="CAH1404833.1"/>
    <property type="molecule type" value="Genomic_DNA"/>
</dbReference>
<dbReference type="AlphaFoldDB" id="A0A9P0HLG0"/>
<evidence type="ECO:0000313" key="3">
    <source>
        <dbReference type="Proteomes" id="UP001152798"/>
    </source>
</evidence>
<sequence length="514" mass="56203">MTSLYIEGELQEDGKLLVSLESATCLALVCFISPPLTVFVIPIHKDSDNSLDILFTSPPELTLSFLDSLPLPAALCRPPVISLDDGISSVAGLSAVLRKIIQVCPKNKRDLLGFRKSCLAAPFETSPFVWFCEVGMLRGDESALAQLELHLSLPIRIHNAGKYKSLLEEGSRYAEGPHFLLTDIVCAVGISIILQRFPVGTISSYPNIESWLLRVKVDQGLSEVLELFKALPLKYSSNDGPMVSPISSLYKRDPLRCKSRHNNVFTQQADIDSSLNFLSSVKMMQMNKIQIIPLPDSVPLPDVPPSRKERKTQQIQSFISAALGVCREGDIVVDFCAGSGHVGLALASCLPPTVQVVLLDAKEGSLTRAREKVTELGLRNVWLVQANLGYFTAKFQVGLALHACGVASDLMLHKCLEKEANIILCPCCYGGIKPNETVKYPQSEKFRDTGLSEDGFIVLGHCADQVTQQGARSMLAVDTDRCLAAAEKGYRVELSKMEPITCSTRNNVIIAVKE</sequence>
<evidence type="ECO:0000313" key="2">
    <source>
        <dbReference type="EMBL" id="CAH1404833.1"/>
    </source>
</evidence>
<gene>
    <name evidence="2" type="ORF">NEZAVI_LOCUS13169</name>
</gene>
<protein>
    <recommendedName>
        <fullName evidence="1">Methyltransferase domain-containing protein</fullName>
    </recommendedName>
</protein>
<name>A0A9P0HLG0_NEZVI</name>
<dbReference type="InterPro" id="IPR025714">
    <property type="entry name" value="Methyltranfer_dom"/>
</dbReference>
<dbReference type="PANTHER" id="PTHR13369:SF0">
    <property type="entry name" value="GLUTATHIONE S-TRANSFERASE C-TERMINAL DOMAIN-CONTAINING PROTEIN"/>
    <property type="match status" value="1"/>
</dbReference>
<proteinExistence type="predicted"/>
<accession>A0A9P0HLG0</accession>
<feature type="domain" description="Methyltransferase" evidence="1">
    <location>
        <begin position="311"/>
        <end position="433"/>
    </location>
</feature>
<dbReference type="GO" id="GO:0005737">
    <property type="term" value="C:cytoplasm"/>
    <property type="evidence" value="ECO:0007669"/>
    <property type="project" value="TreeGrafter"/>
</dbReference>
<keyword evidence="3" id="KW-1185">Reference proteome</keyword>
<reference evidence="2" key="1">
    <citation type="submission" date="2022-01" db="EMBL/GenBank/DDBJ databases">
        <authorList>
            <person name="King R."/>
        </authorList>
    </citation>
    <scope>NUCLEOTIDE SEQUENCE</scope>
</reference>
<dbReference type="Pfam" id="PF13679">
    <property type="entry name" value="Methyltransf_32"/>
    <property type="match status" value="1"/>
</dbReference>
<dbReference type="PANTHER" id="PTHR13369">
    <property type="match status" value="1"/>
</dbReference>